<evidence type="ECO:0000259" key="7">
    <source>
        <dbReference type="Pfam" id="PF01765"/>
    </source>
</evidence>
<dbReference type="FunFam" id="1.10.132.20:FF:000001">
    <property type="entry name" value="Ribosome-recycling factor"/>
    <property type="match status" value="1"/>
</dbReference>
<dbReference type="Gene3D" id="3.30.1360.40">
    <property type="match status" value="1"/>
</dbReference>
<dbReference type="RefSeq" id="WP_126071438.1">
    <property type="nucleotide sequence ID" value="NZ_CP026513.1"/>
</dbReference>
<dbReference type="InterPro" id="IPR002661">
    <property type="entry name" value="Ribosome_recyc_fac"/>
</dbReference>
<gene>
    <name evidence="6 8" type="primary">frr</name>
    <name evidence="8" type="ORF">C3B56_00046</name>
</gene>
<evidence type="ECO:0000313" key="9">
    <source>
        <dbReference type="Proteomes" id="UP000274458"/>
    </source>
</evidence>
<dbReference type="SUPFAM" id="SSF55194">
    <property type="entry name" value="Ribosome recycling factor, RRF"/>
    <property type="match status" value="1"/>
</dbReference>
<dbReference type="KEGG" id="aade:C3B56_00046"/>
<sequence length="185" mass="21975">MINQEIKNTNIKMKQSFKSFKKSFMKLQTGRASVNILDNIMVIYYDKLVPLKKISHITVENYYTLKISVFDQSSKNNIKKAIVQSNLGLNPIDDKNNILINIPQLTEERRKKFIKIAKLNAENSRISVRNQRKDKKIFIKKLIKNNKINKDEEHFLLKEIQNITNKYIKKIDNFLKKKEKELMKF</sequence>
<organism evidence="8 9">
    <name type="scientific">Candidatus Annandia adelgestsuga</name>
    <dbReference type="NCBI Taxonomy" id="1302411"/>
    <lineage>
        <taxon>Bacteria</taxon>
        <taxon>Pseudomonadati</taxon>
        <taxon>Pseudomonadota</taxon>
        <taxon>Gammaproteobacteria</taxon>
        <taxon>Enterobacterales</taxon>
        <taxon>Enterobacteriaceae</taxon>
        <taxon>Candidatus Annandia</taxon>
    </lineage>
</organism>
<comment type="subcellular location">
    <subcellularLocation>
        <location evidence="1 6">Cytoplasm</location>
    </subcellularLocation>
</comment>
<comment type="similarity">
    <text evidence="2 6">Belongs to the RRF family.</text>
</comment>
<dbReference type="Proteomes" id="UP000274458">
    <property type="component" value="Chromosome"/>
</dbReference>
<dbReference type="Pfam" id="PF01765">
    <property type="entry name" value="RRF"/>
    <property type="match status" value="1"/>
</dbReference>
<feature type="domain" description="Ribosome recycling factor" evidence="7">
    <location>
        <begin position="20"/>
        <end position="183"/>
    </location>
</feature>
<dbReference type="PANTHER" id="PTHR20982">
    <property type="entry name" value="RIBOSOME RECYCLING FACTOR"/>
    <property type="match status" value="1"/>
</dbReference>
<keyword evidence="9" id="KW-1185">Reference proteome</keyword>
<evidence type="ECO:0000256" key="2">
    <source>
        <dbReference type="ARBA" id="ARBA00005912"/>
    </source>
</evidence>
<reference evidence="8 9" key="1">
    <citation type="journal article" date="2018" name="Genome Biol. Evol.">
        <title>Partnering With a Pest: Genomes of Hemlock Woolly Adelgid Symbionts Reveal Atypical Nutritional Provisioning Patterns in Dual-Obligate Bacteria.</title>
        <authorList>
            <person name="Weglarz K.M."/>
            <person name="Havill N.P."/>
            <person name="Burke G.R."/>
            <person name="von Dohlen C.D."/>
        </authorList>
    </citation>
    <scope>NUCLEOTIDE SEQUENCE [LARGE SCALE GENOMIC DNA]</scope>
    <source>
        <strain evidence="8">ENA</strain>
    </source>
</reference>
<dbReference type="InterPro" id="IPR036191">
    <property type="entry name" value="RRF_sf"/>
</dbReference>
<dbReference type="HAMAP" id="MF_00040">
    <property type="entry name" value="RRF"/>
    <property type="match status" value="1"/>
</dbReference>
<dbReference type="OrthoDB" id="9804006at2"/>
<evidence type="ECO:0000256" key="5">
    <source>
        <dbReference type="ARBA" id="ARBA00025050"/>
    </source>
</evidence>
<dbReference type="GO" id="GO:0043023">
    <property type="term" value="F:ribosomal large subunit binding"/>
    <property type="evidence" value="ECO:0007669"/>
    <property type="project" value="TreeGrafter"/>
</dbReference>
<dbReference type="EMBL" id="CP026513">
    <property type="protein sequence ID" value="AZP36172.1"/>
    <property type="molecule type" value="Genomic_DNA"/>
</dbReference>
<evidence type="ECO:0000256" key="4">
    <source>
        <dbReference type="ARBA" id="ARBA00022917"/>
    </source>
</evidence>
<accession>A0A3S9J7F4</accession>
<keyword evidence="3 6" id="KW-0963">Cytoplasm</keyword>
<evidence type="ECO:0000256" key="1">
    <source>
        <dbReference type="ARBA" id="ARBA00004496"/>
    </source>
</evidence>
<proteinExistence type="inferred from homology"/>
<protein>
    <recommendedName>
        <fullName evidence="6">Ribosome-recycling factor</fullName>
        <shortName evidence="6">RRF</shortName>
    </recommendedName>
    <alternativeName>
        <fullName evidence="6">Ribosome-releasing factor</fullName>
    </alternativeName>
</protein>
<dbReference type="GO" id="GO:0006415">
    <property type="term" value="P:translational termination"/>
    <property type="evidence" value="ECO:0007669"/>
    <property type="project" value="UniProtKB-UniRule"/>
</dbReference>
<dbReference type="NCBIfam" id="TIGR00496">
    <property type="entry name" value="frr"/>
    <property type="match status" value="1"/>
</dbReference>
<evidence type="ECO:0000256" key="3">
    <source>
        <dbReference type="ARBA" id="ARBA00022490"/>
    </source>
</evidence>
<dbReference type="InterPro" id="IPR023584">
    <property type="entry name" value="Ribosome_recyc_fac_dom"/>
</dbReference>
<comment type="function">
    <text evidence="5 6">Responsible for the release of ribosomes from messenger RNA at the termination of protein biosynthesis. May increase the efficiency of translation by recycling ribosomes from one round of translation to another.</text>
</comment>
<evidence type="ECO:0000313" key="8">
    <source>
        <dbReference type="EMBL" id="AZP36172.1"/>
    </source>
</evidence>
<evidence type="ECO:0000256" key="6">
    <source>
        <dbReference type="HAMAP-Rule" id="MF_00040"/>
    </source>
</evidence>
<dbReference type="Gene3D" id="1.10.132.20">
    <property type="entry name" value="Ribosome-recycling factor"/>
    <property type="match status" value="1"/>
</dbReference>
<dbReference type="GO" id="GO:0005737">
    <property type="term" value="C:cytoplasm"/>
    <property type="evidence" value="ECO:0007669"/>
    <property type="project" value="UniProtKB-SubCell"/>
</dbReference>
<name>A0A3S9J7F4_9ENTR</name>
<keyword evidence="4 6" id="KW-0648">Protein biosynthesis</keyword>
<dbReference type="PANTHER" id="PTHR20982:SF3">
    <property type="entry name" value="MITOCHONDRIAL RIBOSOME RECYCLING FACTOR PSEUDO 1"/>
    <property type="match status" value="1"/>
</dbReference>
<dbReference type="FunFam" id="3.30.1360.40:FF:000001">
    <property type="entry name" value="Ribosome-recycling factor"/>
    <property type="match status" value="1"/>
</dbReference>
<dbReference type="AlphaFoldDB" id="A0A3S9J7F4"/>